<dbReference type="FunFam" id="2.40.50.40:FF:000014">
    <property type="entry name" value="Chromodomain-helicase-DNA-binding protein 2 isoform 1"/>
    <property type="match status" value="1"/>
</dbReference>
<evidence type="ECO:0000256" key="9">
    <source>
        <dbReference type="SAM" id="MobiDB-lite"/>
    </source>
</evidence>
<proteinExistence type="predicted"/>
<dbReference type="CDD" id="cd18661">
    <property type="entry name" value="CD2_tandem_CHD1-2_like"/>
    <property type="match status" value="1"/>
</dbReference>
<reference evidence="13" key="4">
    <citation type="submission" date="2025-09" db="UniProtKB">
        <authorList>
            <consortium name="Ensembl"/>
        </authorList>
    </citation>
    <scope>IDENTIFICATION</scope>
</reference>
<dbReference type="PANTHER" id="PTHR45623:SF19">
    <property type="entry name" value="CHROMODOMAIN-HELICASE-DNA-BINDING PROTEIN 2"/>
    <property type="match status" value="1"/>
</dbReference>
<evidence type="ECO:0000259" key="12">
    <source>
        <dbReference type="PROSITE" id="PS51192"/>
    </source>
</evidence>
<dbReference type="Gene3D" id="2.40.50.40">
    <property type="match status" value="2"/>
</dbReference>
<dbReference type="GeneTree" id="ENSGT00940000155888"/>
<feature type="domain" description="Chromo" evidence="11">
    <location>
        <begin position="261"/>
        <end position="353"/>
    </location>
</feature>
<dbReference type="PROSITE" id="PS51192">
    <property type="entry name" value="HELICASE_ATP_BIND_1"/>
    <property type="match status" value="1"/>
</dbReference>
<feature type="compositionally biased region" description="Low complexity" evidence="9">
    <location>
        <begin position="15"/>
        <end position="75"/>
    </location>
</feature>
<dbReference type="InterPro" id="IPR000953">
    <property type="entry name" value="Chromo/chromo_shadow_dom"/>
</dbReference>
<keyword evidence="5" id="KW-0805">Transcription regulation</keyword>
<dbReference type="InterPro" id="IPR000330">
    <property type="entry name" value="SNF2_N"/>
</dbReference>
<organism evidence="13 14">
    <name type="scientific">Gorilla gorilla gorilla</name>
    <name type="common">Western lowland gorilla</name>
    <dbReference type="NCBI Taxonomy" id="9595"/>
    <lineage>
        <taxon>Eukaryota</taxon>
        <taxon>Metazoa</taxon>
        <taxon>Chordata</taxon>
        <taxon>Craniata</taxon>
        <taxon>Vertebrata</taxon>
        <taxon>Euteleostomi</taxon>
        <taxon>Mammalia</taxon>
        <taxon>Eutheria</taxon>
        <taxon>Euarchontoglires</taxon>
        <taxon>Primates</taxon>
        <taxon>Haplorrhini</taxon>
        <taxon>Catarrhini</taxon>
        <taxon>Hominidae</taxon>
        <taxon>Gorilla</taxon>
    </lineage>
</organism>
<dbReference type="InterPro" id="IPR023779">
    <property type="entry name" value="Chromodomain_CS"/>
</dbReference>
<keyword evidence="14" id="KW-1185">Reference proteome</keyword>
<reference evidence="13 14" key="2">
    <citation type="journal article" date="2012" name="Nature">
        <title>Insights into hominid evolution from the gorilla genome sequence.</title>
        <authorList>
            <person name="Scally A."/>
            <person name="Dutheil J.Y."/>
            <person name="Hillier L.W."/>
            <person name="Jordan G.E."/>
            <person name="Goodhead I."/>
            <person name="Herrero J."/>
            <person name="Hobolth A."/>
            <person name="Lappalainen T."/>
            <person name="Mailund T."/>
            <person name="Marques-Bonet T."/>
            <person name="McCarthy S."/>
            <person name="Montgomery S.H."/>
            <person name="Schwalie P.C."/>
            <person name="Tang Y.A."/>
            <person name="Ward M.C."/>
            <person name="Xue Y."/>
            <person name="Yngvadottir B."/>
            <person name="Alkan C."/>
            <person name="Andersen L.N."/>
            <person name="Ayub Q."/>
            <person name="Ball E.V."/>
            <person name="Beal K."/>
            <person name="Bradley B.J."/>
            <person name="Chen Y."/>
            <person name="Clee C.M."/>
            <person name="Fitzgerald S."/>
            <person name="Graves T.A."/>
            <person name="Gu Y."/>
            <person name="Heath P."/>
            <person name="Heger A."/>
            <person name="Karakoc E."/>
            <person name="Kolb-Kokocinski A."/>
            <person name="Laird G.K."/>
            <person name="Lunter G."/>
            <person name="Meader S."/>
            <person name="Mort M."/>
            <person name="Mullikin J.C."/>
            <person name="Munch K."/>
            <person name="O'Connor T.D."/>
            <person name="Phillips A.D."/>
            <person name="Prado-Martinez J."/>
            <person name="Rogers A.S."/>
            <person name="Sajjadian S."/>
            <person name="Schmidt D."/>
            <person name="Shaw K."/>
            <person name="Simpson J.T."/>
            <person name="Stenson P.D."/>
            <person name="Turner D.J."/>
            <person name="Vigilant L."/>
            <person name="Vilella A.J."/>
            <person name="Whitener W."/>
            <person name="Zhu B."/>
            <person name="Cooper D.N."/>
            <person name="de Jong P."/>
            <person name="Dermitzakis E.T."/>
            <person name="Eichler E.E."/>
            <person name="Flicek P."/>
            <person name="Goldman N."/>
            <person name="Mundy N.I."/>
            <person name="Ning Z."/>
            <person name="Odom D.T."/>
            <person name="Ponting C.P."/>
            <person name="Quail M.A."/>
            <person name="Ryder O.A."/>
            <person name="Searle S.M."/>
            <person name="Warren W.C."/>
            <person name="Wilson R.K."/>
            <person name="Schierup M.H."/>
            <person name="Rogers J."/>
            <person name="Tyler-Smith C."/>
            <person name="Durbin R."/>
        </authorList>
    </citation>
    <scope>NUCLEOTIDE SEQUENCE [LARGE SCALE GENOMIC DNA]</scope>
</reference>
<feature type="domain" description="Chromo" evidence="11">
    <location>
        <begin position="378"/>
        <end position="456"/>
    </location>
</feature>
<evidence type="ECO:0000256" key="8">
    <source>
        <dbReference type="ARBA" id="ARBA00049360"/>
    </source>
</evidence>
<dbReference type="EMBL" id="CABD030097932">
    <property type="status" value="NOT_ANNOTATED_CDS"/>
    <property type="molecule type" value="Genomic_DNA"/>
</dbReference>
<name>A0A2I2YIP9_GORGO</name>
<dbReference type="PROSITE" id="PS00598">
    <property type="entry name" value="CHROMO_1"/>
    <property type="match status" value="2"/>
</dbReference>
<dbReference type="PANTHER" id="PTHR45623">
    <property type="entry name" value="CHROMODOMAIN-HELICASE-DNA-BINDING PROTEIN 3-RELATED-RELATED"/>
    <property type="match status" value="1"/>
</dbReference>
<dbReference type="EMBL" id="CABD030097931">
    <property type="status" value="NOT_ANNOTATED_CDS"/>
    <property type="molecule type" value="Genomic_DNA"/>
</dbReference>
<dbReference type="SUPFAM" id="SSF52540">
    <property type="entry name" value="P-loop containing nucleoside triphosphate hydrolases"/>
    <property type="match status" value="1"/>
</dbReference>
<evidence type="ECO:0000256" key="7">
    <source>
        <dbReference type="ARBA" id="ARBA00023242"/>
    </source>
</evidence>
<dbReference type="FunFam" id="2.40.50.40:FF:000008">
    <property type="entry name" value="Chromodomain-helicase-DNA-binding protein 2 isoform 1"/>
    <property type="match status" value="1"/>
</dbReference>
<reference evidence="14" key="1">
    <citation type="submission" date="2011-05" db="EMBL/GenBank/DDBJ databases">
        <title>Insights into the evolution of the great apes provided by the gorilla genome.</title>
        <authorList>
            <person name="Scally A."/>
        </authorList>
    </citation>
    <scope>NUCLEOTIDE SEQUENCE [LARGE SCALE GENOMIC DNA]</scope>
</reference>
<keyword evidence="10" id="KW-0472">Membrane</keyword>
<dbReference type="Ensembl" id="ENSGGOT00000060152.1">
    <property type="protein sequence ID" value="ENSGGOP00000034802.1"/>
    <property type="gene ID" value="ENSGGOG00000015677.3"/>
</dbReference>
<comment type="subcellular location">
    <subcellularLocation>
        <location evidence="1">Nucleus</location>
    </subcellularLocation>
</comment>
<evidence type="ECO:0000313" key="13">
    <source>
        <dbReference type="Ensembl" id="ENSGGOP00000034802.1"/>
    </source>
</evidence>
<dbReference type="Gene3D" id="3.40.50.10810">
    <property type="entry name" value="Tandem AAA-ATPase domain"/>
    <property type="match status" value="1"/>
</dbReference>
<keyword evidence="6" id="KW-0804">Transcription</keyword>
<dbReference type="InterPro" id="IPR014001">
    <property type="entry name" value="Helicase_ATP-bd"/>
</dbReference>
<dbReference type="InterPro" id="IPR038718">
    <property type="entry name" value="SNF2-like_sf"/>
</dbReference>
<dbReference type="Proteomes" id="UP000001519">
    <property type="component" value="Chromosome 15"/>
</dbReference>
<feature type="region of interest" description="Disordered" evidence="9">
    <location>
        <begin position="1"/>
        <end position="243"/>
    </location>
</feature>
<dbReference type="Pfam" id="PF00385">
    <property type="entry name" value="Chromo"/>
    <property type="match status" value="2"/>
</dbReference>
<dbReference type="SMART" id="SM00298">
    <property type="entry name" value="CHROMO"/>
    <property type="match status" value="2"/>
</dbReference>
<feature type="compositionally biased region" description="Basic and acidic residues" evidence="9">
    <location>
        <begin position="1"/>
        <end position="14"/>
    </location>
</feature>
<keyword evidence="10" id="KW-1133">Transmembrane helix</keyword>
<feature type="transmembrane region" description="Helical" evidence="10">
    <location>
        <begin position="459"/>
        <end position="481"/>
    </location>
</feature>
<dbReference type="GO" id="GO:0005634">
    <property type="term" value="C:nucleus"/>
    <property type="evidence" value="ECO:0007669"/>
    <property type="project" value="UniProtKB-SubCell"/>
</dbReference>
<feature type="compositionally biased region" description="Basic residues" evidence="9">
    <location>
        <begin position="175"/>
        <end position="204"/>
    </location>
</feature>
<feature type="compositionally biased region" description="Basic and acidic residues" evidence="9">
    <location>
        <begin position="146"/>
        <end position="155"/>
    </location>
</feature>
<evidence type="ECO:0000256" key="10">
    <source>
        <dbReference type="SAM" id="Phobius"/>
    </source>
</evidence>
<dbReference type="InterPro" id="IPR023780">
    <property type="entry name" value="Chromo_domain"/>
</dbReference>
<evidence type="ECO:0000256" key="3">
    <source>
        <dbReference type="ARBA" id="ARBA00022840"/>
    </source>
</evidence>
<dbReference type="CDD" id="cd18666">
    <property type="entry name" value="CD1_tandem_CHD1-2_like"/>
    <property type="match status" value="1"/>
</dbReference>
<dbReference type="EMBL" id="CABD030097929">
    <property type="status" value="NOT_ANNOTATED_CDS"/>
    <property type="molecule type" value="Genomic_DNA"/>
</dbReference>
<dbReference type="Pfam" id="PF00176">
    <property type="entry name" value="SNF2-rel_dom"/>
    <property type="match status" value="1"/>
</dbReference>
<comment type="catalytic activity">
    <reaction evidence="8">
        <text>ATP + H2O = ADP + phosphate + H(+)</text>
        <dbReference type="Rhea" id="RHEA:13065"/>
        <dbReference type="ChEBI" id="CHEBI:15377"/>
        <dbReference type="ChEBI" id="CHEBI:15378"/>
        <dbReference type="ChEBI" id="CHEBI:30616"/>
        <dbReference type="ChEBI" id="CHEBI:43474"/>
        <dbReference type="ChEBI" id="CHEBI:456216"/>
    </reaction>
</comment>
<dbReference type="SUPFAM" id="SSF54160">
    <property type="entry name" value="Chromo domain-like"/>
    <property type="match status" value="2"/>
</dbReference>
<protein>
    <submittedName>
        <fullName evidence="13">Chromodomain helicase DNA binding protein 2</fullName>
    </submittedName>
</protein>
<keyword evidence="4" id="KW-0156">Chromatin regulator</keyword>
<evidence type="ECO:0000313" key="14">
    <source>
        <dbReference type="Proteomes" id="UP000001519"/>
    </source>
</evidence>
<dbReference type="AlphaFoldDB" id="A0A2I2YIP9"/>
<keyword evidence="2" id="KW-0547">Nucleotide-binding</keyword>
<evidence type="ECO:0000256" key="2">
    <source>
        <dbReference type="ARBA" id="ARBA00022741"/>
    </source>
</evidence>
<evidence type="ECO:0000259" key="11">
    <source>
        <dbReference type="PROSITE" id="PS50013"/>
    </source>
</evidence>
<evidence type="ECO:0000256" key="4">
    <source>
        <dbReference type="ARBA" id="ARBA00022853"/>
    </source>
</evidence>
<dbReference type="InterPro" id="IPR027417">
    <property type="entry name" value="P-loop_NTPase"/>
</dbReference>
<sequence length="591" mass="67480">MMRNKDKSQEEDSSLHSNASSHSASEEASGSDSGSQSESEQGSDPGSGHGSESNSSSESSESQSESESESAGSKSQPVLPEAKEKPASKKERIADVKKMWEEYPDVYGVRRSNRSRQEPSRFNIKEEASSGSESGSPKRRGQRQLKKQEKWKQEPSEDEQEQGTSAESEPEQKKVKARRPVPRRTVPKPRVKKQPKTQRGKRKKQDSSDEDDDDDEAPKRQTRRRAAKNVSYKEDDDFETDSDDLIEMTGEGVDEQQDNSETIEKVLDSRLGKKGATGASTTVYAIEANGDPSGDFDTEKDEGEIQYLIKWKGWSYIHSTWESEESLQQQKVKGLKKLENFKKKEDEIKQWLGKVSPEDVEYFNCQQELASELNKQYQIVERVIAVKTSKSTLGQTDFPAHSRKPAPSNEPEYLCKWMGLPYSECSWEDEALIGKKFQNCIDSFHSRNNSKTIPTRESLVSLLFMHILCFGELMIFFYLFIFSFCRNNSVILADEMGLGKTIQTISFLSYLFHQHQLYGPFLIVVPLSTLTSWQREFEIWAPEINVVVYIGDLMSRNTIREYEWIHSQTKRLKFNALITTYEILLKDKVCN</sequence>
<feature type="domain" description="Helicase ATP-binding" evidence="12">
    <location>
        <begin position="481"/>
        <end position="591"/>
    </location>
</feature>
<feature type="compositionally biased region" description="Basic and acidic residues" evidence="9">
    <location>
        <begin position="115"/>
        <end position="128"/>
    </location>
</feature>
<dbReference type="EMBL" id="CABD030097930">
    <property type="status" value="NOT_ANNOTATED_CDS"/>
    <property type="molecule type" value="Genomic_DNA"/>
</dbReference>
<evidence type="ECO:0000256" key="1">
    <source>
        <dbReference type="ARBA" id="ARBA00004123"/>
    </source>
</evidence>
<keyword evidence="10" id="KW-0812">Transmembrane</keyword>
<keyword evidence="7" id="KW-0539">Nucleus</keyword>
<dbReference type="PROSITE" id="PS50013">
    <property type="entry name" value="CHROMO_2"/>
    <property type="match status" value="2"/>
</dbReference>
<dbReference type="GO" id="GO:0006325">
    <property type="term" value="P:chromatin organization"/>
    <property type="evidence" value="ECO:0007669"/>
    <property type="project" value="UniProtKB-KW"/>
</dbReference>
<reference evidence="13" key="3">
    <citation type="submission" date="2025-08" db="UniProtKB">
        <authorList>
            <consortium name="Ensembl"/>
        </authorList>
    </citation>
    <scope>IDENTIFICATION</scope>
</reference>
<evidence type="ECO:0000256" key="5">
    <source>
        <dbReference type="ARBA" id="ARBA00023015"/>
    </source>
</evidence>
<dbReference type="GO" id="GO:0005524">
    <property type="term" value="F:ATP binding"/>
    <property type="evidence" value="ECO:0007669"/>
    <property type="project" value="UniProtKB-KW"/>
</dbReference>
<feature type="compositionally biased region" description="Acidic residues" evidence="9">
    <location>
        <begin position="234"/>
        <end position="243"/>
    </location>
</feature>
<accession>A0A2I2YIP9</accession>
<keyword evidence="3" id="KW-0067">ATP-binding</keyword>
<evidence type="ECO:0000256" key="6">
    <source>
        <dbReference type="ARBA" id="ARBA00023163"/>
    </source>
</evidence>
<dbReference type="InterPro" id="IPR016197">
    <property type="entry name" value="Chromo-like_dom_sf"/>
</dbReference>
<feature type="compositionally biased region" description="Basic and acidic residues" evidence="9">
    <location>
        <begin position="81"/>
        <end position="101"/>
    </location>
</feature>
<dbReference type="Bgee" id="ENSGGOG00000015677">
    <property type="expression patterns" value="Expressed in prefrontal cortex and 5 other cell types or tissues"/>
</dbReference>